<dbReference type="GO" id="GO:0022857">
    <property type="term" value="F:transmembrane transporter activity"/>
    <property type="evidence" value="ECO:0007669"/>
    <property type="project" value="InterPro"/>
</dbReference>
<feature type="transmembrane region" description="Helical" evidence="3">
    <location>
        <begin position="211"/>
        <end position="233"/>
    </location>
</feature>
<comment type="similarity">
    <text evidence="2">Belongs to the major facilitator superfamily. Monocarboxylate porter (TC 2.A.1.13) family.</text>
</comment>
<name>A0A9P6NJ03_9BASI</name>
<dbReference type="InterPro" id="IPR036259">
    <property type="entry name" value="MFS_trans_sf"/>
</dbReference>
<gene>
    <name evidence="4" type="ORF">CROQUDRAFT_672000</name>
</gene>
<feature type="transmembrane region" description="Helical" evidence="3">
    <location>
        <begin position="272"/>
        <end position="293"/>
    </location>
</feature>
<dbReference type="InterPro" id="IPR011701">
    <property type="entry name" value="MFS"/>
</dbReference>
<dbReference type="OrthoDB" id="2213137at2759"/>
<keyword evidence="5" id="KW-1185">Reference proteome</keyword>
<evidence type="ECO:0000256" key="2">
    <source>
        <dbReference type="ARBA" id="ARBA00006727"/>
    </source>
</evidence>
<reference evidence="4" key="1">
    <citation type="submission" date="2013-11" db="EMBL/GenBank/DDBJ databases">
        <title>Genome sequence of the fusiform rust pathogen reveals effectors for host alternation and coevolution with pine.</title>
        <authorList>
            <consortium name="DOE Joint Genome Institute"/>
            <person name="Smith K."/>
            <person name="Pendleton A."/>
            <person name="Kubisiak T."/>
            <person name="Anderson C."/>
            <person name="Salamov A."/>
            <person name="Aerts A."/>
            <person name="Riley R."/>
            <person name="Clum A."/>
            <person name="Lindquist E."/>
            <person name="Ence D."/>
            <person name="Campbell M."/>
            <person name="Kronenberg Z."/>
            <person name="Feau N."/>
            <person name="Dhillon B."/>
            <person name="Hamelin R."/>
            <person name="Burleigh J."/>
            <person name="Smith J."/>
            <person name="Yandell M."/>
            <person name="Nelson C."/>
            <person name="Grigoriev I."/>
            <person name="Davis J."/>
        </authorList>
    </citation>
    <scope>NUCLEOTIDE SEQUENCE</scope>
    <source>
        <strain evidence="4">G11</strain>
    </source>
</reference>
<evidence type="ECO:0000256" key="3">
    <source>
        <dbReference type="SAM" id="Phobius"/>
    </source>
</evidence>
<dbReference type="SUPFAM" id="SSF103473">
    <property type="entry name" value="MFS general substrate transporter"/>
    <property type="match status" value="1"/>
</dbReference>
<dbReference type="PANTHER" id="PTHR11360">
    <property type="entry name" value="MONOCARBOXYLATE TRANSPORTER"/>
    <property type="match status" value="1"/>
</dbReference>
<feature type="transmembrane region" description="Helical" evidence="3">
    <location>
        <begin position="139"/>
        <end position="158"/>
    </location>
</feature>
<feature type="transmembrane region" description="Helical" evidence="3">
    <location>
        <begin position="245"/>
        <end position="265"/>
    </location>
</feature>
<feature type="transmembrane region" description="Helical" evidence="3">
    <location>
        <begin position="299"/>
        <end position="322"/>
    </location>
</feature>
<dbReference type="Pfam" id="PF07690">
    <property type="entry name" value="MFS_1"/>
    <property type="match status" value="1"/>
</dbReference>
<feature type="transmembrane region" description="Helical" evidence="3">
    <location>
        <begin position="170"/>
        <end position="190"/>
    </location>
</feature>
<keyword evidence="3" id="KW-0812">Transmembrane</keyword>
<dbReference type="PANTHER" id="PTHR11360:SF287">
    <property type="entry name" value="MFS MONOCARBOXYLATE TRANSPORTER"/>
    <property type="match status" value="1"/>
</dbReference>
<evidence type="ECO:0000313" key="5">
    <source>
        <dbReference type="Proteomes" id="UP000886653"/>
    </source>
</evidence>
<keyword evidence="3" id="KW-1133">Transmembrane helix</keyword>
<evidence type="ECO:0000256" key="1">
    <source>
        <dbReference type="ARBA" id="ARBA00004141"/>
    </source>
</evidence>
<dbReference type="Gene3D" id="1.20.1250.20">
    <property type="entry name" value="MFS general substrate transporter like domains"/>
    <property type="match status" value="1"/>
</dbReference>
<proteinExistence type="inferred from homology"/>
<dbReference type="InterPro" id="IPR050327">
    <property type="entry name" value="Proton-linked_MCT"/>
</dbReference>
<evidence type="ECO:0000313" key="4">
    <source>
        <dbReference type="EMBL" id="KAG0145009.1"/>
    </source>
</evidence>
<feature type="transmembrane region" description="Helical" evidence="3">
    <location>
        <begin position="371"/>
        <end position="391"/>
    </location>
</feature>
<feature type="transmembrane region" description="Helical" evidence="3">
    <location>
        <begin position="334"/>
        <end position="359"/>
    </location>
</feature>
<comment type="subcellular location">
    <subcellularLocation>
        <location evidence="1">Membrane</location>
        <topology evidence="1">Multi-pass membrane protein</topology>
    </subcellularLocation>
</comment>
<dbReference type="EMBL" id="MU167284">
    <property type="protein sequence ID" value="KAG0145009.1"/>
    <property type="molecule type" value="Genomic_DNA"/>
</dbReference>
<feature type="transmembrane region" description="Helical" evidence="3">
    <location>
        <begin position="57"/>
        <end position="78"/>
    </location>
</feature>
<dbReference type="GO" id="GO:0016020">
    <property type="term" value="C:membrane"/>
    <property type="evidence" value="ECO:0007669"/>
    <property type="project" value="UniProtKB-SubCell"/>
</dbReference>
<dbReference type="Proteomes" id="UP000886653">
    <property type="component" value="Unassembled WGS sequence"/>
</dbReference>
<comment type="caution">
    <text evidence="4">The sequence shown here is derived from an EMBL/GenBank/DDBJ whole genome shotgun (WGS) entry which is preliminary data.</text>
</comment>
<protein>
    <recommendedName>
        <fullName evidence="6">MFS general substrate transporter</fullName>
    </recommendedName>
</protein>
<dbReference type="AlphaFoldDB" id="A0A9P6NJ03"/>
<keyword evidence="3" id="KW-0472">Membrane</keyword>
<feature type="transmembrane region" description="Helical" evidence="3">
    <location>
        <begin position="20"/>
        <end position="37"/>
    </location>
</feature>
<accession>A0A9P6NJ03</accession>
<feature type="transmembrane region" description="Helical" evidence="3">
    <location>
        <begin position="90"/>
        <end position="109"/>
    </location>
</feature>
<sequence>MKLLEKESLENLPPADRGFLAWRFLVVIFLADALFWGPPLSFSVLLNYPPYTNMNPALAASTGTLCTGIMYCAGSILSPLLNKYRQLTVWGPRFGVVLCAGAFILSSYATQDWQLLLSQGVIYPGLLFLAEWWIERRGFAGAIMFAGASLFGLIYPPIMDWALGKYGMSVTIRAICVAWSICVVAILPFYHGRLPWSTRAKQNESRLMGYLTHPITWVLLASNSLAFFVPIIYLPPFAKAIGHSGGIYLGLFSGMSVVGGIVVGTMSDYFGVFWLIGITSVTSTASILLLWGFCNSITMLASFSIIYGLTAGGFSCLWQGFVKLIDPEDLNPGKLIVIFVTSRGIANLITGPITGTIFSHAKSEKSGYQKLIYFSGVLMALSTVGMTSWFMKPKARMA</sequence>
<organism evidence="4 5">
    <name type="scientific">Cronartium quercuum f. sp. fusiforme G11</name>
    <dbReference type="NCBI Taxonomy" id="708437"/>
    <lineage>
        <taxon>Eukaryota</taxon>
        <taxon>Fungi</taxon>
        <taxon>Dikarya</taxon>
        <taxon>Basidiomycota</taxon>
        <taxon>Pucciniomycotina</taxon>
        <taxon>Pucciniomycetes</taxon>
        <taxon>Pucciniales</taxon>
        <taxon>Coleosporiaceae</taxon>
        <taxon>Cronartium</taxon>
    </lineage>
</organism>
<evidence type="ECO:0008006" key="6">
    <source>
        <dbReference type="Google" id="ProtNLM"/>
    </source>
</evidence>